<evidence type="ECO:0000256" key="1">
    <source>
        <dbReference type="SAM" id="Phobius"/>
    </source>
</evidence>
<protein>
    <recommendedName>
        <fullName evidence="5">DUF3325 domain-containing protein</fullName>
    </recommendedName>
</protein>
<evidence type="ECO:0000256" key="2">
    <source>
        <dbReference type="SAM" id="SignalP"/>
    </source>
</evidence>
<feature type="transmembrane region" description="Helical" evidence="1">
    <location>
        <begin position="107"/>
        <end position="128"/>
    </location>
</feature>
<keyword evidence="4" id="KW-1185">Reference proteome</keyword>
<keyword evidence="1" id="KW-1133">Transmembrane helix</keyword>
<feature type="transmembrane region" description="Helical" evidence="1">
    <location>
        <begin position="48"/>
        <end position="67"/>
    </location>
</feature>
<feature type="chain" id="PRO_5046028966" description="DUF3325 domain-containing protein" evidence="2">
    <location>
        <begin position="23"/>
        <end position="142"/>
    </location>
</feature>
<evidence type="ECO:0008006" key="5">
    <source>
        <dbReference type="Google" id="ProtNLM"/>
    </source>
</evidence>
<reference evidence="4" key="1">
    <citation type="journal article" date="2019" name="Int. J. Syst. Evol. Microbiol.">
        <title>The Global Catalogue of Microorganisms (GCM) 10K type strain sequencing project: providing services to taxonomists for standard genome sequencing and annotation.</title>
        <authorList>
            <consortium name="The Broad Institute Genomics Platform"/>
            <consortium name="The Broad Institute Genome Sequencing Center for Infectious Disease"/>
            <person name="Wu L."/>
            <person name="Ma J."/>
        </authorList>
    </citation>
    <scope>NUCLEOTIDE SEQUENCE [LARGE SCALE GENOMIC DNA]</scope>
    <source>
        <strain evidence="4">NBRC 110044</strain>
    </source>
</reference>
<keyword evidence="1" id="KW-0812">Transmembrane</keyword>
<sequence>MARLLKLISAFALMASFFMPLSQCTQKDPAEGPHVQSAATSYEWPSTGSLVLLLMFGWPLAGQVLSLRQRQPTWQRRYLTVVAEVLLSAATLATILFLLLWANEVRYGAYIAIAAVLSYLLLAVWLGYQGLKQQVTLPAAAT</sequence>
<gene>
    <name evidence="3" type="ORF">GCM10007907_35790</name>
</gene>
<dbReference type="EMBL" id="BSOG01000005">
    <property type="protein sequence ID" value="GLR14789.1"/>
    <property type="molecule type" value="Genomic_DNA"/>
</dbReference>
<evidence type="ECO:0000313" key="4">
    <source>
        <dbReference type="Proteomes" id="UP001156706"/>
    </source>
</evidence>
<name>A0ABQ5YPE9_9NEIS</name>
<evidence type="ECO:0000313" key="3">
    <source>
        <dbReference type="EMBL" id="GLR14789.1"/>
    </source>
</evidence>
<dbReference type="RefSeq" id="WP_284197857.1">
    <property type="nucleotide sequence ID" value="NZ_BSOG01000005.1"/>
</dbReference>
<feature type="signal peptide" evidence="2">
    <location>
        <begin position="1"/>
        <end position="22"/>
    </location>
</feature>
<accession>A0ABQ5YPE9</accession>
<comment type="caution">
    <text evidence="3">The sequence shown here is derived from an EMBL/GenBank/DDBJ whole genome shotgun (WGS) entry which is preliminary data.</text>
</comment>
<keyword evidence="1" id="KW-0472">Membrane</keyword>
<proteinExistence type="predicted"/>
<keyword evidence="2" id="KW-0732">Signal</keyword>
<organism evidence="3 4">
    <name type="scientific">Chitinimonas prasina</name>
    <dbReference type="NCBI Taxonomy" id="1434937"/>
    <lineage>
        <taxon>Bacteria</taxon>
        <taxon>Pseudomonadati</taxon>
        <taxon>Pseudomonadota</taxon>
        <taxon>Betaproteobacteria</taxon>
        <taxon>Neisseriales</taxon>
        <taxon>Chitinibacteraceae</taxon>
        <taxon>Chitinimonas</taxon>
    </lineage>
</organism>
<dbReference type="Proteomes" id="UP001156706">
    <property type="component" value="Unassembled WGS sequence"/>
</dbReference>
<feature type="transmembrane region" description="Helical" evidence="1">
    <location>
        <begin position="79"/>
        <end position="101"/>
    </location>
</feature>